<dbReference type="CDD" id="cd10796">
    <property type="entry name" value="GH57N_APU"/>
    <property type="match status" value="1"/>
</dbReference>
<evidence type="ECO:0000256" key="2">
    <source>
        <dbReference type="ARBA" id="ARBA00023277"/>
    </source>
</evidence>
<proteinExistence type="inferred from homology"/>
<name>A0A538SBQ5_UNCEI</name>
<dbReference type="AlphaFoldDB" id="A0A538SBQ5"/>
<comment type="caution">
    <text evidence="5">The sequence shown here is derived from an EMBL/GenBank/DDBJ whole genome shotgun (WGS) entry which is preliminary data.</text>
</comment>
<comment type="similarity">
    <text evidence="1 3">Belongs to the glycosyl hydrolase 57 family.</text>
</comment>
<keyword evidence="5" id="KW-0378">Hydrolase</keyword>
<evidence type="ECO:0000259" key="4">
    <source>
        <dbReference type="Pfam" id="PF03065"/>
    </source>
</evidence>
<dbReference type="EMBL" id="VBOT01000133">
    <property type="protein sequence ID" value="TMQ48802.1"/>
    <property type="molecule type" value="Genomic_DNA"/>
</dbReference>
<dbReference type="Gene3D" id="3.20.110.10">
    <property type="entry name" value="Glycoside hydrolase 38, N terminal domain"/>
    <property type="match status" value="1"/>
</dbReference>
<accession>A0A538SBQ5</accession>
<dbReference type="GO" id="GO:0005975">
    <property type="term" value="P:carbohydrate metabolic process"/>
    <property type="evidence" value="ECO:0007669"/>
    <property type="project" value="InterPro"/>
</dbReference>
<evidence type="ECO:0000313" key="5">
    <source>
        <dbReference type="EMBL" id="TMQ48802.1"/>
    </source>
</evidence>
<protein>
    <submittedName>
        <fullName evidence="5">Glycoside hydrolase</fullName>
    </submittedName>
</protein>
<keyword evidence="2 3" id="KW-0119">Carbohydrate metabolism</keyword>
<dbReference type="PANTHER" id="PTHR36306">
    <property type="entry name" value="ALPHA-AMYLASE-RELATED-RELATED"/>
    <property type="match status" value="1"/>
</dbReference>
<dbReference type="Pfam" id="PF03065">
    <property type="entry name" value="Glyco_hydro_57"/>
    <property type="match status" value="1"/>
</dbReference>
<dbReference type="InterPro" id="IPR027291">
    <property type="entry name" value="Glyco_hydro_38_N_sf"/>
</dbReference>
<dbReference type="InterPro" id="IPR004300">
    <property type="entry name" value="Glyco_hydro_57_N"/>
</dbReference>
<dbReference type="GO" id="GO:0016787">
    <property type="term" value="F:hydrolase activity"/>
    <property type="evidence" value="ECO:0007669"/>
    <property type="project" value="UniProtKB-KW"/>
</dbReference>
<reference evidence="5 6" key="1">
    <citation type="journal article" date="2019" name="Nat. Microbiol.">
        <title>Mediterranean grassland soil C-N compound turnover is dependent on rainfall and depth, and is mediated by genomically divergent microorganisms.</title>
        <authorList>
            <person name="Diamond S."/>
            <person name="Andeer P.F."/>
            <person name="Li Z."/>
            <person name="Crits-Christoph A."/>
            <person name="Burstein D."/>
            <person name="Anantharaman K."/>
            <person name="Lane K.R."/>
            <person name="Thomas B.C."/>
            <person name="Pan C."/>
            <person name="Northen T.R."/>
            <person name="Banfield J.F."/>
        </authorList>
    </citation>
    <scope>NUCLEOTIDE SEQUENCE [LARGE SCALE GENOMIC DNA]</scope>
    <source>
        <strain evidence="5">WS_3</strain>
    </source>
</reference>
<evidence type="ECO:0000256" key="1">
    <source>
        <dbReference type="ARBA" id="ARBA00006821"/>
    </source>
</evidence>
<gene>
    <name evidence="5" type="ORF">E6K73_11110</name>
</gene>
<sequence>MSVEKASVDLVVLWHHHQPDYRSPSENRALLPWVRLHATKDYLDMALRLGRHPAVHSTFNFVPSLLDQLEEAAGGGGDALFDLLRRPVASLSAEERRQVASRVSSAPRHAFERWPAYQRLCENVARPRRTNGEPVAPGDPELLTLEVWFLLAWLDPLFHAEPEAAAALAAAGRFGVAHRDGLLGLHDRLVGQVIPAYRALAEAGQVELSESPYYHPILPLLVNVQSARRARPDLALPSELFAAPEDAVRQVERALERHQRAFGQRPSGMWPPEGSVSPEAAEIAARASIRWLGTDEGVLWASLPPEERRREALYRPWRFATPGGEVALFFRDRELSDRIGFVYHHWDTRHAVGDFLDRLRRIGREHGGDATPVVSVILDGENCWEHYPEDGGPFLEELYGTLEKADDIRTRTPSEVLSDGTELPRLRQLHSGSWINSDFHIWIGHPEKNRAWDLLSRARRALVEGGLTAPSNPDAWESLSAAEGSDWFWWFGDDHFTADKALFDRLFREHLQAAYERSKIPVPGWLKVPIAHPHRRREADVRPVGFIHPTLDGRRTEFYEWHAAGRYRLGAGGGSMHHGAGMCRDLYFGFDPGRFYLRLDFIAAAPPGAEVDLLLEFLSTEPRRVLVRGLETGDRPVRWAGEQGAGESVDGASCRIASILELGVPFRSLGLRTGDRVEFLASLIRGGQPIETLPADDIVRFNVPDETFEAAMWSA</sequence>
<dbReference type="PANTHER" id="PTHR36306:SF1">
    <property type="entry name" value="ALPHA-AMYLASE-RELATED"/>
    <property type="match status" value="1"/>
</dbReference>
<dbReference type="SUPFAM" id="SSF88713">
    <property type="entry name" value="Glycoside hydrolase/deacetylase"/>
    <property type="match status" value="1"/>
</dbReference>
<dbReference type="InterPro" id="IPR011330">
    <property type="entry name" value="Glyco_hydro/deAcase_b/a-brl"/>
</dbReference>
<dbReference type="Proteomes" id="UP000320184">
    <property type="component" value="Unassembled WGS sequence"/>
</dbReference>
<dbReference type="InterPro" id="IPR052046">
    <property type="entry name" value="GH57_Enzymes"/>
</dbReference>
<evidence type="ECO:0000313" key="6">
    <source>
        <dbReference type="Proteomes" id="UP000320184"/>
    </source>
</evidence>
<evidence type="ECO:0000256" key="3">
    <source>
        <dbReference type="RuleBase" id="RU361196"/>
    </source>
</evidence>
<organism evidence="5 6">
    <name type="scientific">Eiseniibacteriota bacterium</name>
    <dbReference type="NCBI Taxonomy" id="2212470"/>
    <lineage>
        <taxon>Bacteria</taxon>
        <taxon>Candidatus Eiseniibacteriota</taxon>
    </lineage>
</organism>
<feature type="domain" description="Glycoside hydrolase family 57 N-terminal" evidence="4">
    <location>
        <begin position="13"/>
        <end position="418"/>
    </location>
</feature>